<feature type="transmembrane region" description="Helical" evidence="1">
    <location>
        <begin position="188"/>
        <end position="206"/>
    </location>
</feature>
<dbReference type="EMBL" id="BMIA01000002">
    <property type="protein sequence ID" value="GGH38605.1"/>
    <property type="molecule type" value="Genomic_DNA"/>
</dbReference>
<name>A0ABQ1YUS8_9BACT</name>
<dbReference type="RefSeq" id="WP_188933921.1">
    <property type="nucleotide sequence ID" value="NZ_BMIA01000002.1"/>
</dbReference>
<dbReference type="Proteomes" id="UP000600214">
    <property type="component" value="Unassembled WGS sequence"/>
</dbReference>
<comment type="caution">
    <text evidence="2">The sequence shown here is derived from an EMBL/GenBank/DDBJ whole genome shotgun (WGS) entry which is preliminary data.</text>
</comment>
<organism evidence="2 3">
    <name type="scientific">Dyadobacter endophyticus</name>
    <dbReference type="NCBI Taxonomy" id="1749036"/>
    <lineage>
        <taxon>Bacteria</taxon>
        <taxon>Pseudomonadati</taxon>
        <taxon>Bacteroidota</taxon>
        <taxon>Cytophagia</taxon>
        <taxon>Cytophagales</taxon>
        <taxon>Spirosomataceae</taxon>
        <taxon>Dyadobacter</taxon>
    </lineage>
</organism>
<gene>
    <name evidence="2" type="ORF">GCM10007423_32430</name>
</gene>
<evidence type="ECO:0000313" key="3">
    <source>
        <dbReference type="Proteomes" id="UP000600214"/>
    </source>
</evidence>
<evidence type="ECO:0000256" key="1">
    <source>
        <dbReference type="SAM" id="Phobius"/>
    </source>
</evidence>
<feature type="transmembrane region" description="Helical" evidence="1">
    <location>
        <begin position="348"/>
        <end position="368"/>
    </location>
</feature>
<protein>
    <submittedName>
        <fullName evidence="2">Uncharacterized protein</fullName>
    </submittedName>
</protein>
<feature type="transmembrane region" description="Helical" evidence="1">
    <location>
        <begin position="322"/>
        <end position="342"/>
    </location>
</feature>
<keyword evidence="1" id="KW-0812">Transmembrane</keyword>
<feature type="transmembrane region" description="Helical" evidence="1">
    <location>
        <begin position="140"/>
        <end position="158"/>
    </location>
</feature>
<feature type="transmembrane region" description="Helical" evidence="1">
    <location>
        <begin position="115"/>
        <end position="134"/>
    </location>
</feature>
<keyword evidence="1" id="KW-0472">Membrane</keyword>
<keyword evidence="1" id="KW-1133">Transmembrane helix</keyword>
<evidence type="ECO:0000313" key="2">
    <source>
        <dbReference type="EMBL" id="GGH38605.1"/>
    </source>
</evidence>
<accession>A0ABQ1YUS8</accession>
<proteinExistence type="predicted"/>
<sequence>MNPNQDSLHTLNEIRNLMERSSKFLSLSGLSGVFAGVFALIGAGVAYIRFKTDWLAEILIPLGTYKGHSRADVIGFLLVDGVCVLVFSLAVCIILTVRRGRKKGLTVWNGSSKRLLIAMLIPLMTGGIFCLAMLHYGFVWLVFPVTLLFYGLALVNASRFTYPEVFYMGISEIGIGCIALFLTGYSLIFWGIGFGLLHIVYGLTMYNRYEREKLPGGELPDGEVPGDRRSGDRRIGGKSGFVVVLLLVVTGSVCSAQGQVASDSTASKARKWYDKETIYWRNGNSFVKNNIVYSGQKALRNEFMVSPEGLGLYLKSRRTRSIGLVISLAGSAGSIISLLTGNRDNLKTFFWVSVGTGLVGSGFTMAANNQRDQAVWLRNRDAMLFLEANQ</sequence>
<feature type="transmembrane region" description="Helical" evidence="1">
    <location>
        <begin position="73"/>
        <end position="95"/>
    </location>
</feature>
<feature type="transmembrane region" description="Helical" evidence="1">
    <location>
        <begin position="165"/>
        <end position="182"/>
    </location>
</feature>
<feature type="transmembrane region" description="Helical" evidence="1">
    <location>
        <begin position="24"/>
        <end position="48"/>
    </location>
</feature>
<keyword evidence="3" id="KW-1185">Reference proteome</keyword>
<reference evidence="3" key="1">
    <citation type="journal article" date="2019" name="Int. J. Syst. Evol. Microbiol.">
        <title>The Global Catalogue of Microorganisms (GCM) 10K type strain sequencing project: providing services to taxonomists for standard genome sequencing and annotation.</title>
        <authorList>
            <consortium name="The Broad Institute Genomics Platform"/>
            <consortium name="The Broad Institute Genome Sequencing Center for Infectious Disease"/>
            <person name="Wu L."/>
            <person name="Ma J."/>
        </authorList>
    </citation>
    <scope>NUCLEOTIDE SEQUENCE [LARGE SCALE GENOMIC DNA]</scope>
    <source>
        <strain evidence="3">CGMCC 1.15288</strain>
    </source>
</reference>